<dbReference type="SUPFAM" id="SSF53649">
    <property type="entry name" value="Alkaline phosphatase-like"/>
    <property type="match status" value="1"/>
</dbReference>
<dbReference type="EMBL" id="JARJCN010000002">
    <property type="protein sequence ID" value="KAJ7102999.1"/>
    <property type="molecule type" value="Genomic_DNA"/>
</dbReference>
<comment type="function">
    <text evidence="1">Ethanolamine phosphate transferase involved in glycosylphosphatidylinositol-anchor biosynthesis. Transfers ethanolamine phosphate to the first alpha-1,4-linked mannose of the glycosylphosphatidylinositol precursor of GPI-anchor.</text>
</comment>
<accession>A0AAD6ULC0</accession>
<dbReference type="GO" id="GO:0005789">
    <property type="term" value="C:endoplasmic reticulum membrane"/>
    <property type="evidence" value="ECO:0007669"/>
    <property type="project" value="UniProtKB-SubCell"/>
</dbReference>
<evidence type="ECO:0000313" key="3">
    <source>
        <dbReference type="Proteomes" id="UP001222325"/>
    </source>
</evidence>
<dbReference type="Proteomes" id="UP001222325">
    <property type="component" value="Unassembled WGS sequence"/>
</dbReference>
<dbReference type="Gene3D" id="3.40.720.10">
    <property type="entry name" value="Alkaline Phosphatase, subunit A"/>
    <property type="match status" value="1"/>
</dbReference>
<dbReference type="InterPro" id="IPR017850">
    <property type="entry name" value="Alkaline_phosphatase_core_sf"/>
</dbReference>
<comment type="pathway">
    <text evidence="1">Glycolipid biosynthesis; glycosylphosphatidylinositol-anchor biosynthesis.</text>
</comment>
<keyword evidence="1" id="KW-0256">Endoplasmic reticulum</keyword>
<evidence type="ECO:0000256" key="1">
    <source>
        <dbReference type="RuleBase" id="RU367138"/>
    </source>
</evidence>
<reference evidence="2" key="1">
    <citation type="submission" date="2023-03" db="EMBL/GenBank/DDBJ databases">
        <title>Massive genome expansion in bonnet fungi (Mycena s.s.) driven by repeated elements and novel gene families across ecological guilds.</title>
        <authorList>
            <consortium name="Lawrence Berkeley National Laboratory"/>
            <person name="Harder C.B."/>
            <person name="Miyauchi S."/>
            <person name="Viragh M."/>
            <person name="Kuo A."/>
            <person name="Thoen E."/>
            <person name="Andreopoulos B."/>
            <person name="Lu D."/>
            <person name="Skrede I."/>
            <person name="Drula E."/>
            <person name="Henrissat B."/>
            <person name="Morin E."/>
            <person name="Kohler A."/>
            <person name="Barry K."/>
            <person name="LaButti K."/>
            <person name="Morin E."/>
            <person name="Salamov A."/>
            <person name="Lipzen A."/>
            <person name="Mereny Z."/>
            <person name="Hegedus B."/>
            <person name="Baldrian P."/>
            <person name="Stursova M."/>
            <person name="Weitz H."/>
            <person name="Taylor A."/>
            <person name="Grigoriev I.V."/>
            <person name="Nagy L.G."/>
            <person name="Martin F."/>
            <person name="Kauserud H."/>
        </authorList>
    </citation>
    <scope>NUCLEOTIDE SEQUENCE</scope>
    <source>
        <strain evidence="2">CBHHK173m</strain>
    </source>
</reference>
<evidence type="ECO:0000313" key="2">
    <source>
        <dbReference type="EMBL" id="KAJ7102999.1"/>
    </source>
</evidence>
<dbReference type="InterPro" id="IPR007070">
    <property type="entry name" value="GPI_EtnP_transferase_1"/>
</dbReference>
<comment type="caution">
    <text evidence="2">The sequence shown here is derived from an EMBL/GenBank/DDBJ whole genome shotgun (WGS) entry which is preliminary data.</text>
</comment>
<sequence length="179" mass="19448">MTSKYNITGLLLTGLLFHLVYISSVFDCYFTSPVVQGMQSFGLDSPESKRLVLIVGDGLRADLLFQKNGFPSDLAPDVVAPYLRSIVETRGAFGISHTRVPTESRPGHVAIIGGMYEDVSAVTKGWKTNPVDFDSVFNQSSATFSFGSPDILPMFARGATPGKVMTWMYDEGADTSGYL</sequence>
<dbReference type="PANTHER" id="PTHR12250">
    <property type="entry name" value="PHOSPHATIDYLINOSITOL GLYCAN, CLASS N"/>
    <property type="match status" value="1"/>
</dbReference>
<proteinExistence type="inferred from homology"/>
<name>A0AAD6ULC0_9AGAR</name>
<dbReference type="GO" id="GO:0006506">
    <property type="term" value="P:GPI anchor biosynthetic process"/>
    <property type="evidence" value="ECO:0007669"/>
    <property type="project" value="UniProtKB-KW"/>
</dbReference>
<keyword evidence="1" id="KW-0337">GPI-anchor biosynthesis</keyword>
<comment type="subcellular location">
    <subcellularLocation>
        <location evidence="1">Endoplasmic reticulum membrane</location>
        <topology evidence="1">Multi-pass membrane protein</topology>
    </subcellularLocation>
</comment>
<dbReference type="PANTHER" id="PTHR12250:SF0">
    <property type="entry name" value="GPI ETHANOLAMINE PHOSPHATE TRANSFERASE 1"/>
    <property type="match status" value="1"/>
</dbReference>
<dbReference type="EC" id="2.-.-.-" evidence="1"/>
<dbReference type="GO" id="GO:0051377">
    <property type="term" value="F:mannose-ethanolamine phosphotransferase activity"/>
    <property type="evidence" value="ECO:0007669"/>
    <property type="project" value="UniProtKB-UniRule"/>
</dbReference>
<dbReference type="AlphaFoldDB" id="A0AAD6ULC0"/>
<organism evidence="2 3">
    <name type="scientific">Mycena belliarum</name>
    <dbReference type="NCBI Taxonomy" id="1033014"/>
    <lineage>
        <taxon>Eukaryota</taxon>
        <taxon>Fungi</taxon>
        <taxon>Dikarya</taxon>
        <taxon>Basidiomycota</taxon>
        <taxon>Agaricomycotina</taxon>
        <taxon>Agaricomycetes</taxon>
        <taxon>Agaricomycetidae</taxon>
        <taxon>Agaricales</taxon>
        <taxon>Marasmiineae</taxon>
        <taxon>Mycenaceae</taxon>
        <taxon>Mycena</taxon>
    </lineage>
</organism>
<keyword evidence="1" id="KW-0808">Transferase</keyword>
<comment type="similarity">
    <text evidence="1">Belongs to the PIGG/PIGN/PIGO family. PIGN subfamily.</text>
</comment>
<keyword evidence="3" id="KW-1185">Reference proteome</keyword>
<protein>
    <recommendedName>
        <fullName evidence="1">GPI ethanolamine phosphate transferase 1</fullName>
        <ecNumber evidence="1">2.-.-.-</ecNumber>
    </recommendedName>
</protein>
<gene>
    <name evidence="2" type="ORF">B0H15DRAFT_810489</name>
</gene>